<dbReference type="PANTHER" id="PTHR39336">
    <property type="entry name" value="PYRIDOXAMINE PHOSPHATE OXIDASE FAMILY PROTEIN (AFU_ORTHOLOGUE AFUA_6G11440)"/>
    <property type="match status" value="1"/>
</dbReference>
<dbReference type="SUPFAM" id="SSF50475">
    <property type="entry name" value="FMN-binding split barrel"/>
    <property type="match status" value="1"/>
</dbReference>
<gene>
    <name evidence="2" type="ORF">E7Z59_05255</name>
</gene>
<accession>A0A4S3M3P0</accession>
<dbReference type="EMBL" id="SSMC01000001">
    <property type="protein sequence ID" value="THD69736.1"/>
    <property type="molecule type" value="Genomic_DNA"/>
</dbReference>
<proteinExistence type="predicted"/>
<evidence type="ECO:0000313" key="3">
    <source>
        <dbReference type="Proteomes" id="UP000305939"/>
    </source>
</evidence>
<protein>
    <submittedName>
        <fullName evidence="2">Pyridoxamine 5'-phosphate oxidase family protein</fullName>
    </submittedName>
</protein>
<dbReference type="Gene3D" id="2.30.110.10">
    <property type="entry name" value="Electron Transport, Fmn-binding Protein, Chain A"/>
    <property type="match status" value="1"/>
</dbReference>
<keyword evidence="3" id="KW-1185">Reference proteome</keyword>
<evidence type="ECO:0000259" key="1">
    <source>
        <dbReference type="Pfam" id="PF01243"/>
    </source>
</evidence>
<dbReference type="InterPro" id="IPR012349">
    <property type="entry name" value="Split_barrel_FMN-bd"/>
</dbReference>
<dbReference type="PANTHER" id="PTHR39336:SF1">
    <property type="entry name" value="PYRIDOXAMINE PHOSPHATE OXIDASE FAMILY PROTEIN (AFU_ORTHOLOGUE AFUA_6G11440)"/>
    <property type="match status" value="1"/>
</dbReference>
<comment type="caution">
    <text evidence="2">The sequence shown here is derived from an EMBL/GenBank/DDBJ whole genome shotgun (WGS) entry which is preliminary data.</text>
</comment>
<reference evidence="2 3" key="1">
    <citation type="submission" date="2019-04" db="EMBL/GenBank/DDBJ databases">
        <title>Draft genome sequence of Robertkochia marina CC-AMO-30D.</title>
        <authorList>
            <person name="Hameed A."/>
            <person name="Lin S.-Y."/>
            <person name="Shahina M."/>
            <person name="Lai W.-A."/>
            <person name="Young C.-C."/>
        </authorList>
    </citation>
    <scope>NUCLEOTIDE SEQUENCE [LARGE SCALE GENOMIC DNA]</scope>
    <source>
        <strain evidence="2 3">CC-AMO-30D</strain>
    </source>
</reference>
<dbReference type="Proteomes" id="UP000305939">
    <property type="component" value="Unassembled WGS sequence"/>
</dbReference>
<evidence type="ECO:0000313" key="2">
    <source>
        <dbReference type="EMBL" id="THD69736.1"/>
    </source>
</evidence>
<dbReference type="Pfam" id="PF01243">
    <property type="entry name" value="PNPOx_N"/>
    <property type="match status" value="1"/>
</dbReference>
<dbReference type="AlphaFoldDB" id="A0A4S3M3P0"/>
<sequence length="182" mass="20636">MGKKMKEIPEHLREFIGRQKIFFTATAMEDGRVNVSPKGMDSFRVLGPNRVMWLNLTGSGNETAAHLAHKNRITIMFCAFEGAPMILRLYGQARVYHPGDKEFKEYIDHFPPIAGSRQLFDVQVDLVQTSCGFGVPLMDYKGDRETLRTWAEEKGPDGIEQYWKEKNTVTIDGKPTGIPLKS</sequence>
<dbReference type="InterPro" id="IPR011576">
    <property type="entry name" value="Pyridox_Oxase_N"/>
</dbReference>
<name>A0A4S3M3P0_9FLAO</name>
<organism evidence="2 3">
    <name type="scientific">Robertkochia marina</name>
    <dbReference type="NCBI Taxonomy" id="1227945"/>
    <lineage>
        <taxon>Bacteria</taxon>
        <taxon>Pseudomonadati</taxon>
        <taxon>Bacteroidota</taxon>
        <taxon>Flavobacteriia</taxon>
        <taxon>Flavobacteriales</taxon>
        <taxon>Flavobacteriaceae</taxon>
        <taxon>Robertkochia</taxon>
    </lineage>
</organism>
<feature type="domain" description="Pyridoxamine 5'-phosphate oxidase N-terminal" evidence="1">
    <location>
        <begin position="8"/>
        <end position="131"/>
    </location>
</feature>
<dbReference type="RefSeq" id="WP_136335226.1">
    <property type="nucleotide sequence ID" value="NZ_QXMP01000002.1"/>
</dbReference>
<dbReference type="OrthoDB" id="115989at2"/>